<sequence length="134" mass="14191">MTTDHQQLIALMPFAEALGVHLTDATPQEVRAHLDWAPQHCTAGGVLHGGAVMTLADAAGAICAFLNLPESAGTATTESKTNFFRALRDGTLHAVSRPLHVGRTSITVQTELLDTAGRRIGHTTQTQAVLEARS</sequence>
<accession>A0A1I4RE97</accession>
<protein>
    <submittedName>
        <fullName evidence="5">Uncharacterized domain 1-containing protein</fullName>
    </submittedName>
    <submittedName>
        <fullName evidence="4">Uncharacterized protein (TIGR00369 family)</fullName>
    </submittedName>
</protein>
<dbReference type="InterPro" id="IPR029069">
    <property type="entry name" value="HotDog_dom_sf"/>
</dbReference>
<dbReference type="STRING" id="455193.SAMN05421805_101523"/>
<dbReference type="GO" id="GO:0061522">
    <property type="term" value="F:1,4-dihydroxy-2-naphthoyl-CoA thioesterase activity"/>
    <property type="evidence" value="ECO:0007669"/>
    <property type="project" value="TreeGrafter"/>
</dbReference>
<reference evidence="4 7" key="2">
    <citation type="submission" date="2018-10" db="EMBL/GenBank/DDBJ databases">
        <title>Sequencing the genomes of 1000 actinobacteria strains.</title>
        <authorList>
            <person name="Klenk H.-P."/>
        </authorList>
    </citation>
    <scope>NUCLEOTIDE SEQUENCE [LARGE SCALE GENOMIC DNA]</scope>
    <source>
        <strain evidence="4 7">DSM 45119</strain>
    </source>
</reference>
<dbReference type="Proteomes" id="UP000270697">
    <property type="component" value="Unassembled WGS sequence"/>
</dbReference>
<dbReference type="SUPFAM" id="SSF54637">
    <property type="entry name" value="Thioesterase/thiol ester dehydrase-isomerase"/>
    <property type="match status" value="1"/>
</dbReference>
<dbReference type="Gene3D" id="3.10.129.10">
    <property type="entry name" value="Hotdog Thioesterase"/>
    <property type="match status" value="1"/>
</dbReference>
<dbReference type="EMBL" id="RBXX01000002">
    <property type="protein sequence ID" value="RKT88043.1"/>
    <property type="molecule type" value="Genomic_DNA"/>
</dbReference>
<dbReference type="EMBL" id="FOUP01000001">
    <property type="protein sequence ID" value="SFM50612.1"/>
    <property type="molecule type" value="Genomic_DNA"/>
</dbReference>
<keyword evidence="7" id="KW-1185">Reference proteome</keyword>
<dbReference type="Pfam" id="PF03061">
    <property type="entry name" value="4HBT"/>
    <property type="match status" value="1"/>
</dbReference>
<evidence type="ECO:0000256" key="1">
    <source>
        <dbReference type="ARBA" id="ARBA00008324"/>
    </source>
</evidence>
<dbReference type="GO" id="GO:0005829">
    <property type="term" value="C:cytosol"/>
    <property type="evidence" value="ECO:0007669"/>
    <property type="project" value="TreeGrafter"/>
</dbReference>
<dbReference type="PANTHER" id="PTHR43240:SF5">
    <property type="entry name" value="1,4-DIHYDROXY-2-NAPHTHOYL-COA THIOESTERASE 1"/>
    <property type="match status" value="1"/>
</dbReference>
<feature type="domain" description="Thioesterase" evidence="3">
    <location>
        <begin position="44"/>
        <end position="117"/>
    </location>
</feature>
<evidence type="ECO:0000259" key="3">
    <source>
        <dbReference type="Pfam" id="PF03061"/>
    </source>
</evidence>
<gene>
    <name evidence="4" type="ORF">ATL45_6469</name>
    <name evidence="5" type="ORF">SAMN05421805_101523</name>
</gene>
<comment type="similarity">
    <text evidence="1">Belongs to the thioesterase PaaI family.</text>
</comment>
<dbReference type="Proteomes" id="UP000199398">
    <property type="component" value="Unassembled WGS sequence"/>
</dbReference>
<reference evidence="5 6" key="1">
    <citation type="submission" date="2016-10" db="EMBL/GenBank/DDBJ databases">
        <authorList>
            <person name="de Groot N.N."/>
        </authorList>
    </citation>
    <scope>NUCLEOTIDE SEQUENCE [LARGE SCALE GENOMIC DNA]</scope>
    <source>
        <strain evidence="5 6">CPCC 201259</strain>
    </source>
</reference>
<evidence type="ECO:0000256" key="2">
    <source>
        <dbReference type="ARBA" id="ARBA00022801"/>
    </source>
</evidence>
<keyword evidence="2" id="KW-0378">Hydrolase</keyword>
<dbReference type="CDD" id="cd03443">
    <property type="entry name" value="PaaI_thioesterase"/>
    <property type="match status" value="1"/>
</dbReference>
<dbReference type="PANTHER" id="PTHR43240">
    <property type="entry name" value="1,4-DIHYDROXY-2-NAPHTHOYL-COA THIOESTERASE 1"/>
    <property type="match status" value="1"/>
</dbReference>
<evidence type="ECO:0000313" key="4">
    <source>
        <dbReference type="EMBL" id="RKT88043.1"/>
    </source>
</evidence>
<proteinExistence type="inferred from homology"/>
<dbReference type="InterPro" id="IPR003736">
    <property type="entry name" value="PAAI_dom"/>
</dbReference>
<name>A0A1I4RE97_9PSEU</name>
<organism evidence="5 6">
    <name type="scientific">Saccharopolyspora antimicrobica</name>
    <dbReference type="NCBI Taxonomy" id="455193"/>
    <lineage>
        <taxon>Bacteria</taxon>
        <taxon>Bacillati</taxon>
        <taxon>Actinomycetota</taxon>
        <taxon>Actinomycetes</taxon>
        <taxon>Pseudonocardiales</taxon>
        <taxon>Pseudonocardiaceae</taxon>
        <taxon>Saccharopolyspora</taxon>
    </lineage>
</organism>
<evidence type="ECO:0000313" key="6">
    <source>
        <dbReference type="Proteomes" id="UP000199398"/>
    </source>
</evidence>
<dbReference type="NCBIfam" id="TIGR00369">
    <property type="entry name" value="unchar_dom_1"/>
    <property type="match status" value="1"/>
</dbReference>
<evidence type="ECO:0000313" key="5">
    <source>
        <dbReference type="EMBL" id="SFM50612.1"/>
    </source>
</evidence>
<dbReference type="InterPro" id="IPR006683">
    <property type="entry name" value="Thioestr_dom"/>
</dbReference>
<evidence type="ECO:0000313" key="7">
    <source>
        <dbReference type="Proteomes" id="UP000270697"/>
    </source>
</evidence>
<dbReference type="AlphaFoldDB" id="A0A1I4RE97"/>